<dbReference type="InterPro" id="IPR012674">
    <property type="entry name" value="Calycin"/>
</dbReference>
<evidence type="ECO:0000313" key="1">
    <source>
        <dbReference type="EMBL" id="NIE45896.1"/>
    </source>
</evidence>
<protein>
    <submittedName>
        <fullName evidence="1">Putative salivary lipocalin lipocalin</fullName>
    </submittedName>
</protein>
<reference evidence="1" key="1">
    <citation type="submission" date="2020-03" db="EMBL/GenBank/DDBJ databases">
        <title>A transcriptome and proteome of the tick Rhipicephalus microplus shaped by the genetic composition of its hosts and developmental stage.</title>
        <authorList>
            <person name="Garcia G.R."/>
            <person name="Ribeiro J.M.C."/>
            <person name="Maruyama S.R."/>
            <person name="Gardinasse L.G."/>
            <person name="Nelson K."/>
            <person name="Ferreira B.R."/>
            <person name="Andrade T.G."/>
            <person name="Santos I.K.F.M."/>
        </authorList>
    </citation>
    <scope>NUCLEOTIDE SEQUENCE</scope>
    <source>
        <strain evidence="1">NSGR</strain>
        <tissue evidence="1">Salivary glands</tissue>
    </source>
</reference>
<dbReference type="Gene3D" id="2.40.128.20">
    <property type="match status" value="1"/>
</dbReference>
<proteinExistence type="predicted"/>
<accession>A0A6G5A6T5</accession>
<organism evidence="1">
    <name type="scientific">Rhipicephalus microplus</name>
    <name type="common">Cattle tick</name>
    <name type="synonym">Boophilus microplus</name>
    <dbReference type="NCBI Taxonomy" id="6941"/>
    <lineage>
        <taxon>Eukaryota</taxon>
        <taxon>Metazoa</taxon>
        <taxon>Ecdysozoa</taxon>
        <taxon>Arthropoda</taxon>
        <taxon>Chelicerata</taxon>
        <taxon>Arachnida</taxon>
        <taxon>Acari</taxon>
        <taxon>Parasitiformes</taxon>
        <taxon>Ixodida</taxon>
        <taxon>Ixodoidea</taxon>
        <taxon>Ixodidae</taxon>
        <taxon>Rhipicephalinae</taxon>
        <taxon>Rhipicephalus</taxon>
        <taxon>Boophilus</taxon>
    </lineage>
</organism>
<dbReference type="AlphaFoldDB" id="A0A6G5A6T5"/>
<sequence>MKISSFILLTPTLGNWPTTRHIPTIMSCNTLPFVVLLCVLPSGYITVYGSREAGIIPKTRQFLKQTGDLYLVGYSGESKKESNLKKYGCMYSKPIPRDDQAVNHNLVFEEYDDSETPTTKEIMLELVLMEPKKILIAQMNTPNPPQGYFNIVYLGTQCIILGSGSEKKGRQACTMWIRKDAISNHDNDCEWFFIRECHNPTNFISMLSTYCEQLQK</sequence>
<dbReference type="EMBL" id="GIKN01003623">
    <property type="protein sequence ID" value="NIE45896.1"/>
    <property type="molecule type" value="Transcribed_RNA"/>
</dbReference>
<name>A0A6G5A6T5_RHIMP</name>